<accession>A0A397T1I1</accession>
<keyword evidence="10" id="KW-1185">Reference proteome</keyword>
<dbReference type="STRING" id="658196.A0A397T1I1"/>
<dbReference type="GO" id="GO:1990528">
    <property type="term" value="C:Rvs161p-Rvs167p complex"/>
    <property type="evidence" value="ECO:0007669"/>
    <property type="project" value="TreeGrafter"/>
</dbReference>
<dbReference type="AlphaFoldDB" id="A0A397T1I1"/>
<evidence type="ECO:0000256" key="4">
    <source>
        <dbReference type="PROSITE-ProRule" id="PRU00192"/>
    </source>
</evidence>
<dbReference type="GO" id="GO:0005975">
    <property type="term" value="P:carbohydrate metabolic process"/>
    <property type="evidence" value="ECO:0007669"/>
    <property type="project" value="InterPro"/>
</dbReference>
<keyword evidence="9" id="KW-0378">Hydrolase</keyword>
<dbReference type="SUPFAM" id="SSF51445">
    <property type="entry name" value="(Trans)glycosidases"/>
    <property type="match status" value="1"/>
</dbReference>
<dbReference type="GO" id="GO:0043332">
    <property type="term" value="C:mating projection tip"/>
    <property type="evidence" value="ECO:0007669"/>
    <property type="project" value="TreeGrafter"/>
</dbReference>
<proteinExistence type="predicted"/>
<dbReference type="Pfam" id="PF00018">
    <property type="entry name" value="SH3_1"/>
    <property type="match status" value="1"/>
</dbReference>
<dbReference type="SMART" id="SM00636">
    <property type="entry name" value="Glyco_18"/>
    <property type="match status" value="1"/>
</dbReference>
<gene>
    <name evidence="9" type="ORF">C1645_737627</name>
</gene>
<dbReference type="GO" id="GO:0031097">
    <property type="term" value="C:medial cortex"/>
    <property type="evidence" value="ECO:0007669"/>
    <property type="project" value="TreeGrafter"/>
</dbReference>
<evidence type="ECO:0000256" key="6">
    <source>
        <dbReference type="SAM" id="Phobius"/>
    </source>
</evidence>
<keyword evidence="6" id="KW-1133">Transmembrane helix</keyword>
<dbReference type="Gene3D" id="2.30.30.40">
    <property type="entry name" value="SH3 Domains"/>
    <property type="match status" value="1"/>
</dbReference>
<dbReference type="SUPFAM" id="SSF50044">
    <property type="entry name" value="SH3-domain"/>
    <property type="match status" value="1"/>
</dbReference>
<keyword evidence="3" id="KW-0963">Cytoplasm</keyword>
<dbReference type="InterPro" id="IPR001223">
    <property type="entry name" value="Glyco_hydro18_cat"/>
</dbReference>
<feature type="domain" description="GH18" evidence="8">
    <location>
        <begin position="56"/>
        <end position="427"/>
    </location>
</feature>
<dbReference type="GO" id="GO:0006897">
    <property type="term" value="P:endocytosis"/>
    <property type="evidence" value="ECO:0007669"/>
    <property type="project" value="InterPro"/>
</dbReference>
<evidence type="ECO:0000256" key="3">
    <source>
        <dbReference type="ARBA" id="ARBA00022490"/>
    </source>
</evidence>
<dbReference type="Proteomes" id="UP000265703">
    <property type="component" value="Unassembled WGS sequence"/>
</dbReference>
<dbReference type="GO" id="GO:0015629">
    <property type="term" value="C:actin cytoskeleton"/>
    <property type="evidence" value="ECO:0007669"/>
    <property type="project" value="TreeGrafter"/>
</dbReference>
<dbReference type="GO" id="GO:0008061">
    <property type="term" value="F:chitin binding"/>
    <property type="evidence" value="ECO:0007669"/>
    <property type="project" value="InterPro"/>
</dbReference>
<dbReference type="GO" id="GO:0097320">
    <property type="term" value="P:plasma membrane tubulation"/>
    <property type="evidence" value="ECO:0007669"/>
    <property type="project" value="TreeGrafter"/>
</dbReference>
<evidence type="ECO:0000256" key="1">
    <source>
        <dbReference type="ARBA" id="ARBA00004496"/>
    </source>
</evidence>
<evidence type="ECO:0000313" key="9">
    <source>
        <dbReference type="EMBL" id="RIA90736.1"/>
    </source>
</evidence>
<evidence type="ECO:0000256" key="5">
    <source>
        <dbReference type="SAM" id="MobiDB-lite"/>
    </source>
</evidence>
<feature type="compositionally biased region" description="Low complexity" evidence="5">
    <location>
        <begin position="434"/>
        <end position="448"/>
    </location>
</feature>
<dbReference type="InterPro" id="IPR036028">
    <property type="entry name" value="SH3-like_dom_sf"/>
</dbReference>
<dbReference type="PRINTS" id="PR00452">
    <property type="entry name" value="SH3DOMAIN"/>
</dbReference>
<dbReference type="Gene3D" id="3.20.20.80">
    <property type="entry name" value="Glycosidases"/>
    <property type="match status" value="1"/>
</dbReference>
<protein>
    <submittedName>
        <fullName evidence="9">Glycoside Hydrolase Family 18 protein</fullName>
    </submittedName>
</protein>
<dbReference type="GO" id="GO:0016787">
    <property type="term" value="F:hydrolase activity"/>
    <property type="evidence" value="ECO:0007669"/>
    <property type="project" value="UniProtKB-KW"/>
</dbReference>
<dbReference type="InterPro" id="IPR046982">
    <property type="entry name" value="BIN3/RVS161-like"/>
</dbReference>
<comment type="subcellular location">
    <subcellularLocation>
        <location evidence="1">Cytoplasm</location>
    </subcellularLocation>
</comment>
<comment type="caution">
    <text evidence="9">The sequence shown here is derived from an EMBL/GenBank/DDBJ whole genome shotgun (WGS) entry which is preliminary data.</text>
</comment>
<dbReference type="InterPro" id="IPR011583">
    <property type="entry name" value="Chitinase_II/V-like_cat"/>
</dbReference>
<dbReference type="InterPro" id="IPR017853">
    <property type="entry name" value="GH"/>
</dbReference>
<keyword evidence="2 4" id="KW-0728">SH3 domain</keyword>
<sequence length="597" mass="66922">MRKIYPPPFNKFVIFVFYGLLSIAVIASAQNENGGGTLMNAPDCVVDPLSPTLTNGKVIGYFPNTQPYTIDPKKIQWTLYDYINLVVNDLNSIPDNYKPAFDDLINSKNLNRATTKILLSIKNYDLTDWHGDSKFYGTLSKFGDFINNNDLDGMDIEYPGTRGNTCKNAGSTWTAKQDPEFVNFVKSMKAKLAGKTIMLTVGVNPYTDYTTHPLLGLNDGTIDFLNIETYHYSLYQNEMNGVLKSNPNSPFTAFSQGHYSWNLNGTGFSNEKIIMGLDFGNTFQIVPSPNISFNQSVSLFNSDFDLPAEIKDQLKLIDDICPYPSQFASVKLYSWPWKNFSTYVLDPSTHYCNAKFGWTRKFDRTTETPWLYKQENNLPFTYEFVSYEDISSIHFKLSNVQMGGVSISDISYDDDNNTLLNYIHGNPLPDGDLPQNPNSGKGSSPSNPTDSTNADDKNNLDKRPKTRVIVGVVLGVLFGLLILGVSFFFWRRQKKSFLKFKNAGAIPKSSMRSHTTSKNVEVSSEPRFTAPTTVIPVASGYVTAMFDFEGKEENDLSFKKGDKIEVLERGDGPNDWWVGRVNGNVGEFPGNYVKEAG</sequence>
<reference evidence="9 10" key="1">
    <citation type="submission" date="2018-06" db="EMBL/GenBank/DDBJ databases">
        <title>Comparative genomics reveals the genomic features of Rhizophagus irregularis, R. cerebriforme, R. diaphanum and Gigaspora rosea, and their symbiotic lifestyle signature.</title>
        <authorList>
            <person name="Morin E."/>
            <person name="San Clemente H."/>
            <person name="Chen E.C.H."/>
            <person name="De La Providencia I."/>
            <person name="Hainaut M."/>
            <person name="Kuo A."/>
            <person name="Kohler A."/>
            <person name="Murat C."/>
            <person name="Tang N."/>
            <person name="Roy S."/>
            <person name="Loubradou J."/>
            <person name="Henrissat B."/>
            <person name="Grigoriev I.V."/>
            <person name="Corradi N."/>
            <person name="Roux C."/>
            <person name="Martin F.M."/>
        </authorList>
    </citation>
    <scope>NUCLEOTIDE SEQUENCE [LARGE SCALE GENOMIC DNA]</scope>
    <source>
        <strain evidence="9 10">DAOM 227022</strain>
    </source>
</reference>
<dbReference type="PANTHER" id="PTHR47174">
    <property type="entry name" value="BRIDGING INTEGRATOR 3"/>
    <property type="match status" value="1"/>
</dbReference>
<evidence type="ECO:0000256" key="2">
    <source>
        <dbReference type="ARBA" id="ARBA00022443"/>
    </source>
</evidence>
<feature type="transmembrane region" description="Helical" evidence="6">
    <location>
        <begin position="468"/>
        <end position="490"/>
    </location>
</feature>
<feature type="transmembrane region" description="Helical" evidence="6">
    <location>
        <begin position="12"/>
        <end position="29"/>
    </location>
</feature>
<dbReference type="PROSITE" id="PS50002">
    <property type="entry name" value="SH3"/>
    <property type="match status" value="1"/>
</dbReference>
<keyword evidence="6" id="KW-0812">Transmembrane</keyword>
<dbReference type="EMBL" id="QKYT01000172">
    <property type="protein sequence ID" value="RIA90736.1"/>
    <property type="molecule type" value="Genomic_DNA"/>
</dbReference>
<evidence type="ECO:0000259" key="8">
    <source>
        <dbReference type="PROSITE" id="PS51910"/>
    </source>
</evidence>
<evidence type="ECO:0000313" key="10">
    <source>
        <dbReference type="Proteomes" id="UP000265703"/>
    </source>
</evidence>
<dbReference type="GO" id="GO:0008289">
    <property type="term" value="F:lipid binding"/>
    <property type="evidence" value="ECO:0007669"/>
    <property type="project" value="TreeGrafter"/>
</dbReference>
<organism evidence="9 10">
    <name type="scientific">Glomus cerebriforme</name>
    <dbReference type="NCBI Taxonomy" id="658196"/>
    <lineage>
        <taxon>Eukaryota</taxon>
        <taxon>Fungi</taxon>
        <taxon>Fungi incertae sedis</taxon>
        <taxon>Mucoromycota</taxon>
        <taxon>Glomeromycotina</taxon>
        <taxon>Glomeromycetes</taxon>
        <taxon>Glomerales</taxon>
        <taxon>Glomeraceae</taxon>
        <taxon>Glomus</taxon>
    </lineage>
</organism>
<dbReference type="InterPro" id="IPR001452">
    <property type="entry name" value="SH3_domain"/>
</dbReference>
<feature type="domain" description="SH3" evidence="7">
    <location>
        <begin position="537"/>
        <end position="597"/>
    </location>
</feature>
<evidence type="ECO:0000259" key="7">
    <source>
        <dbReference type="PROSITE" id="PS50002"/>
    </source>
</evidence>
<feature type="region of interest" description="Disordered" evidence="5">
    <location>
        <begin position="426"/>
        <end position="461"/>
    </location>
</feature>
<dbReference type="PROSITE" id="PS51910">
    <property type="entry name" value="GH18_2"/>
    <property type="match status" value="1"/>
</dbReference>
<dbReference type="GO" id="GO:0051666">
    <property type="term" value="P:actin cortical patch localization"/>
    <property type="evidence" value="ECO:0007669"/>
    <property type="project" value="InterPro"/>
</dbReference>
<dbReference type="PANTHER" id="PTHR47174:SF3">
    <property type="entry name" value="BRIDGING INTEGRATOR 3"/>
    <property type="match status" value="1"/>
</dbReference>
<name>A0A397T1I1_9GLOM</name>
<dbReference type="SMART" id="SM00326">
    <property type="entry name" value="SH3"/>
    <property type="match status" value="1"/>
</dbReference>
<dbReference type="OrthoDB" id="10255964at2759"/>
<dbReference type="FunFam" id="2.30.30.40:FF:000100">
    <property type="entry name" value="SH3 domain-containing YSC84-like protein 1"/>
    <property type="match status" value="1"/>
</dbReference>
<keyword evidence="6" id="KW-0472">Membrane</keyword>